<evidence type="ECO:0000313" key="1">
    <source>
        <dbReference type="EMBL" id="NIZ69213.1"/>
    </source>
</evidence>
<evidence type="ECO:0000313" key="2">
    <source>
        <dbReference type="Proteomes" id="UP000778951"/>
    </source>
</evidence>
<dbReference type="AlphaFoldDB" id="A0A968GEU9"/>
<dbReference type="RefSeq" id="WP_167695311.1">
    <property type="nucleotide sequence ID" value="NZ_CP118181.1"/>
</dbReference>
<dbReference type="Proteomes" id="UP000778951">
    <property type="component" value="Unassembled WGS sequence"/>
</dbReference>
<gene>
    <name evidence="1" type="ORF">HCT48_03165</name>
</gene>
<organism evidence="1 2">
    <name type="scientific">Entomospira culicis</name>
    <dbReference type="NCBI Taxonomy" id="2719989"/>
    <lineage>
        <taxon>Bacteria</taxon>
        <taxon>Pseudomonadati</taxon>
        <taxon>Spirochaetota</taxon>
        <taxon>Spirochaetia</taxon>
        <taxon>Spirochaetales</taxon>
        <taxon>Spirochaetaceae</taxon>
        <taxon>Entomospira</taxon>
    </lineage>
</organism>
<sequence length="160" mass="18556">MGLLARAESVIAERRRREYQPIMMSADSTAHVTENKLQKYVEQMEDADRRVYVLELNTETLLDELTKQSDDPVQESEILQQWSDMLYELLGKDSFVLHVEKNQYVIIHSSDDSMIKSFLVSGIVRFASDVFGVEAEESWFVPSFYSMNASAMERFAVWIQ</sequence>
<dbReference type="EMBL" id="JAATLM010000001">
    <property type="protein sequence ID" value="NIZ69213.1"/>
    <property type="molecule type" value="Genomic_DNA"/>
</dbReference>
<protein>
    <submittedName>
        <fullName evidence="1">Uncharacterized protein</fullName>
    </submittedName>
</protein>
<comment type="caution">
    <text evidence="1">The sequence shown here is derived from an EMBL/GenBank/DDBJ whole genome shotgun (WGS) entry which is preliminary data.</text>
</comment>
<accession>A0A968GEU9</accession>
<reference evidence="1" key="1">
    <citation type="submission" date="2020-03" db="EMBL/GenBank/DDBJ databases">
        <title>Spirochaetal bacteria isolated from arthropods constitute a novel genus Entomospira genus novum within the order Spirochaetales.</title>
        <authorList>
            <person name="Grana-Miraglia L."/>
            <person name="Sikutova S."/>
            <person name="Fingerle V."/>
            <person name="Sing A."/>
            <person name="Castillo-Ramirez S."/>
            <person name="Margos G."/>
            <person name="Rudolf I."/>
        </authorList>
    </citation>
    <scope>NUCLEOTIDE SEQUENCE</scope>
    <source>
        <strain evidence="1">BR149</strain>
    </source>
</reference>
<keyword evidence="2" id="KW-1185">Reference proteome</keyword>
<proteinExistence type="predicted"/>
<name>A0A968GEU9_9SPIO</name>